<dbReference type="InterPro" id="IPR017907">
    <property type="entry name" value="Znf_RING_CS"/>
</dbReference>
<dbReference type="CDD" id="cd00060">
    <property type="entry name" value="FHA"/>
    <property type="match status" value="1"/>
</dbReference>
<gene>
    <name evidence="12" type="ORF">OTU49_001122</name>
</gene>
<feature type="non-terminal residue" evidence="12">
    <location>
        <position position="1"/>
    </location>
</feature>
<evidence type="ECO:0000256" key="8">
    <source>
        <dbReference type="SAM" id="MobiDB-lite"/>
    </source>
</evidence>
<dbReference type="InterPro" id="IPR001841">
    <property type="entry name" value="Znf_RING"/>
</dbReference>
<evidence type="ECO:0000256" key="5">
    <source>
        <dbReference type="ARBA" id="ARBA00022833"/>
    </source>
</evidence>
<dbReference type="PANTHER" id="PTHR14134">
    <property type="entry name" value="E3 UBIQUITIN-PROTEIN LIGASE RAD18"/>
    <property type="match status" value="1"/>
</dbReference>
<feature type="region of interest" description="Disordered" evidence="8">
    <location>
        <begin position="560"/>
        <end position="617"/>
    </location>
</feature>
<evidence type="ECO:0000256" key="7">
    <source>
        <dbReference type="SAM" id="Coils"/>
    </source>
</evidence>
<dbReference type="PROSITE" id="PS50006">
    <property type="entry name" value="FHA_DOMAIN"/>
    <property type="match status" value="1"/>
</dbReference>
<feature type="region of interest" description="Disordered" evidence="8">
    <location>
        <begin position="635"/>
        <end position="691"/>
    </location>
</feature>
<dbReference type="PROSITE" id="PS50158">
    <property type="entry name" value="ZF_CCHC"/>
    <property type="match status" value="1"/>
</dbReference>
<dbReference type="GO" id="GO:0006301">
    <property type="term" value="P:DNA damage tolerance"/>
    <property type="evidence" value="ECO:0007669"/>
    <property type="project" value="InterPro"/>
</dbReference>
<reference evidence="12 13" key="1">
    <citation type="journal article" date="2024" name="BMC Genomics">
        <title>Genome assembly of redclaw crayfish (Cherax quadricarinatus) provides insights into its immune adaptation and hypoxia tolerance.</title>
        <authorList>
            <person name="Liu Z."/>
            <person name="Zheng J."/>
            <person name="Li H."/>
            <person name="Fang K."/>
            <person name="Wang S."/>
            <person name="He J."/>
            <person name="Zhou D."/>
            <person name="Weng S."/>
            <person name="Chi M."/>
            <person name="Gu Z."/>
            <person name="He J."/>
            <person name="Li F."/>
            <person name="Wang M."/>
        </authorList>
    </citation>
    <scope>NUCLEOTIDE SEQUENCE [LARGE SCALE GENOMIC DNA]</scope>
    <source>
        <strain evidence="12">ZL_2023a</strain>
    </source>
</reference>
<feature type="coiled-coil region" evidence="7">
    <location>
        <begin position="150"/>
        <end position="352"/>
    </location>
</feature>
<evidence type="ECO:0000313" key="13">
    <source>
        <dbReference type="Proteomes" id="UP001445076"/>
    </source>
</evidence>
<dbReference type="InterPro" id="IPR039577">
    <property type="entry name" value="Rad18"/>
</dbReference>
<dbReference type="Pfam" id="PF00498">
    <property type="entry name" value="FHA"/>
    <property type="match status" value="1"/>
</dbReference>
<dbReference type="InterPro" id="IPR001878">
    <property type="entry name" value="Znf_CCHC"/>
</dbReference>
<keyword evidence="5" id="KW-0862">Zinc</keyword>
<feature type="coiled-coil region" evidence="7">
    <location>
        <begin position="394"/>
        <end position="453"/>
    </location>
</feature>
<dbReference type="EMBL" id="JARKIK010000024">
    <property type="protein sequence ID" value="KAK8743541.1"/>
    <property type="molecule type" value="Genomic_DNA"/>
</dbReference>
<keyword evidence="3" id="KW-0479">Metal-binding</keyword>
<dbReference type="PROSITE" id="PS50089">
    <property type="entry name" value="ZF_RING_2"/>
    <property type="match status" value="1"/>
</dbReference>
<evidence type="ECO:0000313" key="12">
    <source>
        <dbReference type="EMBL" id="KAK8743541.1"/>
    </source>
</evidence>
<dbReference type="InterPro" id="IPR000253">
    <property type="entry name" value="FHA_dom"/>
</dbReference>
<dbReference type="SUPFAM" id="SSF57850">
    <property type="entry name" value="RING/U-box"/>
    <property type="match status" value="1"/>
</dbReference>
<keyword evidence="13" id="KW-1185">Reference proteome</keyword>
<feature type="compositionally biased region" description="Low complexity" evidence="8">
    <location>
        <begin position="731"/>
        <end position="753"/>
    </location>
</feature>
<dbReference type="CDD" id="cd16535">
    <property type="entry name" value="RING-HC_RNF8"/>
    <property type="match status" value="1"/>
</dbReference>
<dbReference type="Pfam" id="PF13639">
    <property type="entry name" value="zf-RING_2"/>
    <property type="match status" value="1"/>
</dbReference>
<dbReference type="PROSITE" id="PS00518">
    <property type="entry name" value="ZF_RING_1"/>
    <property type="match status" value="1"/>
</dbReference>
<evidence type="ECO:0000259" key="9">
    <source>
        <dbReference type="PROSITE" id="PS50006"/>
    </source>
</evidence>
<evidence type="ECO:0000259" key="11">
    <source>
        <dbReference type="PROSITE" id="PS50158"/>
    </source>
</evidence>
<dbReference type="SMART" id="SM00240">
    <property type="entry name" value="FHA"/>
    <property type="match status" value="1"/>
</dbReference>
<sequence length="783" mass="89632">QMSSYSQSSEHMEKRRCYYLKRVLCSNNQHSVIPFKKHEVLIGRSPEATYIIPDHLISRRHAFFRFTNHRWTVTNLSLNGVFVNDVPIAKEVEHELSVGAKIQIGQPATFVFEFRVKEVNVRIESSSQESNIKRIKSEGKSVQINLTQEHAVLEEQLKKSDALQARLQQERDHLRTSLHQQQEQLQERYQREREELEMQFTAGALAQQALLEEKEALAQRLKMQVAELQGHLEEERKTLEERLRKEEEQRNHILQEKENVLRRLQEEKANLEVKLAEERQCLQEQLKATESHREELRQQIEAKESAIRVMEADQEQAEQEKEKLKEELVQERLKLEEELENVKKELAEKEITNVLLDFELKEKEKELHKKLSTLESGMEERVTEEVKKSTALVHEKAMKDLQQVLEDKRKLEQQLQRTQAQDHEELVSLHEALQTLEAQKMSLEQELASTAVASEHARKEVVESVSDVVENEFQCPICSELFITAIMLNCSHTFCQHCIDQWKKNKKDCPNCRTRITSETRSLVVDNFIDKIVPTLSEDLKKKRAEIVAERKAAVDAAQAQAAAAETGRGRGRGRRRGRGGNRNLWRDEPQPAVERASRPHEVQGMSGPSAENNEAGRFVRNSFVTYRDGTSHGFPIIYPHQRNQRPRTAGPPFQGNRGSGSLDDPIVVESNEPLSTSSSRQIEDQSQEGHNQPELNQLAGASHALNPVLQGSDNSTSVSQTTETEFSEAISVSSNTDTTDTSINSDSSSISGDEGIYYGGYGRCFTCGRRGHWANGCPDRWY</sequence>
<evidence type="ECO:0000259" key="10">
    <source>
        <dbReference type="PROSITE" id="PS50089"/>
    </source>
</evidence>
<feature type="region of interest" description="Disordered" evidence="8">
    <location>
        <begin position="707"/>
        <end position="753"/>
    </location>
</feature>
<dbReference type="Gene3D" id="3.30.40.10">
    <property type="entry name" value="Zinc/RING finger domain, C3HC4 (zinc finger)"/>
    <property type="match status" value="1"/>
</dbReference>
<dbReference type="GO" id="GO:0061630">
    <property type="term" value="F:ubiquitin protein ligase activity"/>
    <property type="evidence" value="ECO:0007669"/>
    <property type="project" value="InterPro"/>
</dbReference>
<dbReference type="SMART" id="SM00184">
    <property type="entry name" value="RING"/>
    <property type="match status" value="1"/>
</dbReference>
<evidence type="ECO:0000256" key="6">
    <source>
        <dbReference type="PROSITE-ProRule" id="PRU00047"/>
    </source>
</evidence>
<evidence type="ECO:0000256" key="3">
    <source>
        <dbReference type="ARBA" id="ARBA00022723"/>
    </source>
</evidence>
<dbReference type="PANTHER" id="PTHR14134:SF3">
    <property type="entry name" value="RING-CH-TYPE DOMAIN-CONTAINING PROTEIN"/>
    <property type="match status" value="1"/>
</dbReference>
<dbReference type="InterPro" id="IPR008984">
    <property type="entry name" value="SMAD_FHA_dom_sf"/>
</dbReference>
<dbReference type="InterPro" id="IPR036875">
    <property type="entry name" value="Znf_CCHC_sf"/>
</dbReference>
<dbReference type="InterPro" id="IPR013083">
    <property type="entry name" value="Znf_RING/FYVE/PHD"/>
</dbReference>
<feature type="compositionally biased region" description="Basic residues" evidence="8">
    <location>
        <begin position="570"/>
        <end position="580"/>
    </location>
</feature>
<keyword evidence="7" id="KW-0175">Coiled coil</keyword>
<keyword evidence="4 6" id="KW-0863">Zinc-finger</keyword>
<dbReference type="Gene3D" id="2.60.200.20">
    <property type="match status" value="1"/>
</dbReference>
<accession>A0AAW0XWH9</accession>
<dbReference type="SUPFAM" id="SSF49879">
    <property type="entry name" value="SMAD/FHA domain"/>
    <property type="match status" value="1"/>
</dbReference>
<dbReference type="GO" id="GO:0003697">
    <property type="term" value="F:single-stranded DNA binding"/>
    <property type="evidence" value="ECO:0007669"/>
    <property type="project" value="InterPro"/>
</dbReference>
<dbReference type="GO" id="GO:0008270">
    <property type="term" value="F:zinc ion binding"/>
    <property type="evidence" value="ECO:0007669"/>
    <property type="project" value="UniProtKB-KW"/>
</dbReference>
<protein>
    <recommendedName>
        <fullName evidence="2">E3 ubiquitin-protein ligase CHFR</fullName>
    </recommendedName>
</protein>
<organism evidence="12 13">
    <name type="scientific">Cherax quadricarinatus</name>
    <name type="common">Australian red claw crayfish</name>
    <dbReference type="NCBI Taxonomy" id="27406"/>
    <lineage>
        <taxon>Eukaryota</taxon>
        <taxon>Metazoa</taxon>
        <taxon>Ecdysozoa</taxon>
        <taxon>Arthropoda</taxon>
        <taxon>Crustacea</taxon>
        <taxon>Multicrustacea</taxon>
        <taxon>Malacostraca</taxon>
        <taxon>Eumalacostraca</taxon>
        <taxon>Eucarida</taxon>
        <taxon>Decapoda</taxon>
        <taxon>Pleocyemata</taxon>
        <taxon>Astacidea</taxon>
        <taxon>Parastacoidea</taxon>
        <taxon>Parastacidae</taxon>
        <taxon>Cherax</taxon>
    </lineage>
</organism>
<dbReference type="SMART" id="SM00343">
    <property type="entry name" value="ZnF_C2HC"/>
    <property type="match status" value="1"/>
</dbReference>
<evidence type="ECO:0000256" key="2">
    <source>
        <dbReference type="ARBA" id="ARBA00017908"/>
    </source>
</evidence>
<evidence type="ECO:0000256" key="4">
    <source>
        <dbReference type="ARBA" id="ARBA00022771"/>
    </source>
</evidence>
<name>A0AAW0XWH9_CHEQU</name>
<feature type="compositionally biased region" description="Polar residues" evidence="8">
    <location>
        <begin position="710"/>
        <end position="725"/>
    </location>
</feature>
<dbReference type="SUPFAM" id="SSF57756">
    <property type="entry name" value="Retrovirus zinc finger-like domains"/>
    <property type="match status" value="1"/>
</dbReference>
<feature type="domain" description="CCHC-type" evidence="11">
    <location>
        <begin position="764"/>
        <end position="780"/>
    </location>
</feature>
<comment type="similarity">
    <text evidence="1">Belongs to the CHFR family.</text>
</comment>
<feature type="compositionally biased region" description="Basic and acidic residues" evidence="8">
    <location>
        <begin position="585"/>
        <end position="602"/>
    </location>
</feature>
<evidence type="ECO:0000256" key="1">
    <source>
        <dbReference type="ARBA" id="ARBA00005797"/>
    </source>
</evidence>
<dbReference type="GO" id="GO:0006513">
    <property type="term" value="P:protein monoubiquitination"/>
    <property type="evidence" value="ECO:0007669"/>
    <property type="project" value="InterPro"/>
</dbReference>
<proteinExistence type="inferred from homology"/>
<feature type="domain" description="RING-type" evidence="10">
    <location>
        <begin position="475"/>
        <end position="513"/>
    </location>
</feature>
<feature type="domain" description="FHA" evidence="9">
    <location>
        <begin position="40"/>
        <end position="88"/>
    </location>
</feature>
<comment type="caution">
    <text evidence="12">The sequence shown here is derived from an EMBL/GenBank/DDBJ whole genome shotgun (WGS) entry which is preliminary data.</text>
</comment>
<dbReference type="AlphaFoldDB" id="A0AAW0XWH9"/>
<dbReference type="Proteomes" id="UP001445076">
    <property type="component" value="Unassembled WGS sequence"/>
</dbReference>